<dbReference type="EMBL" id="VFPQ01000001">
    <property type="protein sequence ID" value="TQM74357.1"/>
    <property type="molecule type" value="Genomic_DNA"/>
</dbReference>
<dbReference type="AlphaFoldDB" id="A0A543IUV8"/>
<name>A0A543IUV8_9ACTN</name>
<dbReference type="SUPFAM" id="SSF53850">
    <property type="entry name" value="Periplasmic binding protein-like II"/>
    <property type="match status" value="1"/>
</dbReference>
<reference evidence="2 3" key="1">
    <citation type="submission" date="2019-06" db="EMBL/GenBank/DDBJ databases">
        <title>Sequencing the genomes of 1000 actinobacteria strains.</title>
        <authorList>
            <person name="Klenk H.-P."/>
        </authorList>
    </citation>
    <scope>NUCLEOTIDE SEQUENCE [LARGE SCALE GENOMIC DNA]</scope>
    <source>
        <strain evidence="2 3">DSM 43186</strain>
    </source>
</reference>
<keyword evidence="1" id="KW-0732">Signal</keyword>
<dbReference type="PANTHER" id="PTHR42941:SF1">
    <property type="entry name" value="SLL1037 PROTEIN"/>
    <property type="match status" value="1"/>
</dbReference>
<organism evidence="2 3">
    <name type="scientific">Thermopolyspora flexuosa</name>
    <dbReference type="NCBI Taxonomy" id="103836"/>
    <lineage>
        <taxon>Bacteria</taxon>
        <taxon>Bacillati</taxon>
        <taxon>Actinomycetota</taxon>
        <taxon>Actinomycetes</taxon>
        <taxon>Streptosporangiales</taxon>
        <taxon>Streptosporangiaceae</taxon>
        <taxon>Thermopolyspora</taxon>
    </lineage>
</organism>
<evidence type="ECO:0000256" key="1">
    <source>
        <dbReference type="SAM" id="SignalP"/>
    </source>
</evidence>
<dbReference type="NCBIfam" id="TIGR02122">
    <property type="entry name" value="TRAP_TAXI"/>
    <property type="match status" value="1"/>
</dbReference>
<evidence type="ECO:0000313" key="3">
    <source>
        <dbReference type="Proteomes" id="UP000319213"/>
    </source>
</evidence>
<sequence length="324" mass="34466">MRSLTRIAAAAAALVLLLTACGGERRGDAEGEAYKGGRLSIATGNTTGVYYQLGGGYADLLTKHLPGYQVTAEATGASVENIQRVVRGDSDIAFTLADTASDAATGRDAFSAPQPIRALARIYTNYTHVLARKDANVRTVADLKGKRVSTGSPNSGTETIALRLLRAAGLDPDADIRRQALSLPETVQGVKDGTIDALFWSGGLPTGGITDLVTNLKEQIVFVPLDDLLPKLQSEYGPIYQAGRLPREAYGTAEDVNTIVVPNMLVVSEAMPADLAENLTRILFEHQAELAKVHPEANNISREDAPKTDPVPLHDGAKRYFGVS</sequence>
<evidence type="ECO:0008006" key="4">
    <source>
        <dbReference type="Google" id="ProtNLM"/>
    </source>
</evidence>
<feature type="chain" id="PRO_5038416211" description="TRAP transporter TAXI family solute receptor" evidence="1">
    <location>
        <begin position="23"/>
        <end position="324"/>
    </location>
</feature>
<dbReference type="Pfam" id="PF16868">
    <property type="entry name" value="NMT1_3"/>
    <property type="match status" value="1"/>
</dbReference>
<protein>
    <recommendedName>
        <fullName evidence="4">TRAP transporter TAXI family solute receptor</fullName>
    </recommendedName>
</protein>
<dbReference type="OrthoDB" id="5582316at2"/>
<dbReference type="Gene3D" id="3.40.190.10">
    <property type="entry name" value="Periplasmic binding protein-like II"/>
    <property type="match status" value="2"/>
</dbReference>
<dbReference type="PANTHER" id="PTHR42941">
    <property type="entry name" value="SLL1037 PROTEIN"/>
    <property type="match status" value="1"/>
</dbReference>
<dbReference type="CDD" id="cd13569">
    <property type="entry name" value="PBP2_TAXI_TRAP_like_1"/>
    <property type="match status" value="1"/>
</dbReference>
<gene>
    <name evidence="2" type="ORF">FHX40_1027</name>
</gene>
<evidence type="ECO:0000313" key="2">
    <source>
        <dbReference type="EMBL" id="TQM74357.1"/>
    </source>
</evidence>
<dbReference type="InterPro" id="IPR011852">
    <property type="entry name" value="TRAP_TAXI"/>
</dbReference>
<dbReference type="RefSeq" id="WP_142258541.1">
    <property type="nucleotide sequence ID" value="NZ_BMPV01000006.1"/>
</dbReference>
<accession>A0A543IUV8</accession>
<feature type="signal peptide" evidence="1">
    <location>
        <begin position="1"/>
        <end position="22"/>
    </location>
</feature>
<proteinExistence type="predicted"/>
<keyword evidence="3" id="KW-1185">Reference proteome</keyword>
<dbReference type="Proteomes" id="UP000319213">
    <property type="component" value="Unassembled WGS sequence"/>
</dbReference>
<comment type="caution">
    <text evidence="2">The sequence shown here is derived from an EMBL/GenBank/DDBJ whole genome shotgun (WGS) entry which is preliminary data.</text>
</comment>
<dbReference type="PROSITE" id="PS51257">
    <property type="entry name" value="PROKAR_LIPOPROTEIN"/>
    <property type="match status" value="1"/>
</dbReference>